<evidence type="ECO:0000313" key="2">
    <source>
        <dbReference type="EMBL" id="CEK77832.1"/>
    </source>
</evidence>
<dbReference type="AlphaFoldDB" id="A0A0B7AAZ8"/>
<feature type="compositionally biased region" description="Basic and acidic residues" evidence="1">
    <location>
        <begin position="664"/>
        <end position="678"/>
    </location>
</feature>
<name>A0A0B7AAZ8_9EUPU</name>
<gene>
    <name evidence="2" type="primary">ORF106879</name>
    <name evidence="3" type="synonym">ORF106884</name>
</gene>
<feature type="compositionally biased region" description="Basic residues" evidence="1">
    <location>
        <begin position="141"/>
        <end position="151"/>
    </location>
</feature>
<proteinExistence type="predicted"/>
<sequence>MEFMYCIPDLEVFIDKTIKKCLLEYDLDANDTEAVLDDMEKAWPKSPPRPPEKQVLKDCNDNTENGPGDRHPVQESFDKSPLKSSGLPMLHNVNKLTDRPCSNEDFLEQLPNEKSRPMSGGGDSYRSETSSPDDSEDKPQIVKHSKPKSRLQQRYFAGSKNCDEGGGERGSAGEVRVDNRKFDAPIPSNLDLLASAANIHTGSKSTEEHRIKAIQRLQEESEKRFHDMSSRPKVSNARPELNVTIAPASNTLATPLNDSHPVLYSNHDRVVLVGSHINNVKTTFREPQPNSNLQSESPLRGEEKLMTAARSDKINTTSLVNFEKVKRLYEYYQNGYNAVIPQEMLDPHGQLLPLINEGVSKAREQQTLKLVPHFSMNTSADRFEPSPHHLAINHHHDTFPEPHPVSRIACIIAEELAKDHIPDSKSPSRDIITTVERVLPTDAIYSNHTELNSRLPDLSNRGTSREFPPHQISQTQINSHRHKESINDYVVQAHSQGAVQQFPAHLQKPSHKSGTDSLAFHLGHTSSAKNSNVLTGSVAIGNEDLPEDLSLKSGRLMNDRTKDEPQIYYKMHPNSLVTEIRNRGYVSNPSSPLSFHASGGHVGSPTWRMSSSPSNNSDRYCNYRSGNDAINRPAGKWEKNGQVHDLDICSKLNGDVHAEKRRVENLKRWSDNRGSEASKKRKTP</sequence>
<feature type="compositionally biased region" description="Basic and acidic residues" evidence="1">
    <location>
        <begin position="50"/>
        <end position="60"/>
    </location>
</feature>
<feature type="region of interest" description="Disordered" evidence="1">
    <location>
        <begin position="664"/>
        <end position="684"/>
    </location>
</feature>
<evidence type="ECO:0000313" key="3">
    <source>
        <dbReference type="EMBL" id="CEK77833.1"/>
    </source>
</evidence>
<accession>A0A0B7AAZ8</accession>
<feature type="compositionally biased region" description="Basic and acidic residues" evidence="1">
    <location>
        <begin position="67"/>
        <end position="81"/>
    </location>
</feature>
<reference evidence="2" key="1">
    <citation type="submission" date="2014-12" db="EMBL/GenBank/DDBJ databases">
        <title>Insight into the proteome of Arion vulgaris.</title>
        <authorList>
            <person name="Aradska J."/>
            <person name="Bulat T."/>
            <person name="Smidak R."/>
            <person name="Sarate P."/>
            <person name="Gangsoo J."/>
            <person name="Sialana F."/>
            <person name="Bilban M."/>
            <person name="Lubec G."/>
        </authorList>
    </citation>
    <scope>NUCLEOTIDE SEQUENCE</scope>
    <source>
        <tissue evidence="2">Skin</tissue>
    </source>
</reference>
<dbReference type="EMBL" id="HACG01030968">
    <property type="protein sequence ID" value="CEK77833.1"/>
    <property type="molecule type" value="Transcribed_RNA"/>
</dbReference>
<protein>
    <submittedName>
        <fullName evidence="2">Uncharacterized protein</fullName>
    </submittedName>
</protein>
<organism evidence="2">
    <name type="scientific">Arion vulgaris</name>
    <dbReference type="NCBI Taxonomy" id="1028688"/>
    <lineage>
        <taxon>Eukaryota</taxon>
        <taxon>Metazoa</taxon>
        <taxon>Spiralia</taxon>
        <taxon>Lophotrochozoa</taxon>
        <taxon>Mollusca</taxon>
        <taxon>Gastropoda</taxon>
        <taxon>Heterobranchia</taxon>
        <taxon>Euthyneura</taxon>
        <taxon>Panpulmonata</taxon>
        <taxon>Eupulmonata</taxon>
        <taxon>Stylommatophora</taxon>
        <taxon>Helicina</taxon>
        <taxon>Arionoidea</taxon>
        <taxon>Arionidae</taxon>
        <taxon>Arion</taxon>
    </lineage>
</organism>
<dbReference type="EMBL" id="HACG01030967">
    <property type="protein sequence ID" value="CEK77832.1"/>
    <property type="molecule type" value="Transcribed_RNA"/>
</dbReference>
<evidence type="ECO:0000256" key="1">
    <source>
        <dbReference type="SAM" id="MobiDB-lite"/>
    </source>
</evidence>
<feature type="region of interest" description="Disordered" evidence="1">
    <location>
        <begin position="42"/>
        <end position="176"/>
    </location>
</feature>